<keyword evidence="2" id="KW-1185">Reference proteome</keyword>
<name>A0ACB9JG95_9ASTR</name>
<proteinExistence type="predicted"/>
<reference evidence="2" key="1">
    <citation type="journal article" date="2022" name="Mol. Ecol. Resour.">
        <title>The genomes of chicory, endive, great burdock and yacon provide insights into Asteraceae palaeo-polyploidization history and plant inulin production.</title>
        <authorList>
            <person name="Fan W."/>
            <person name="Wang S."/>
            <person name="Wang H."/>
            <person name="Wang A."/>
            <person name="Jiang F."/>
            <person name="Liu H."/>
            <person name="Zhao H."/>
            <person name="Xu D."/>
            <person name="Zhang Y."/>
        </authorList>
    </citation>
    <scope>NUCLEOTIDE SEQUENCE [LARGE SCALE GENOMIC DNA]</scope>
    <source>
        <strain evidence="2">cv. Yunnan</strain>
    </source>
</reference>
<gene>
    <name evidence="1" type="ORF">L1987_13039</name>
</gene>
<evidence type="ECO:0000313" key="2">
    <source>
        <dbReference type="Proteomes" id="UP001056120"/>
    </source>
</evidence>
<dbReference type="Proteomes" id="UP001056120">
    <property type="component" value="Linkage Group LG04"/>
</dbReference>
<protein>
    <submittedName>
        <fullName evidence="1">Uncharacterized protein</fullName>
    </submittedName>
</protein>
<evidence type="ECO:0000313" key="1">
    <source>
        <dbReference type="EMBL" id="KAI3819214.1"/>
    </source>
</evidence>
<organism evidence="1 2">
    <name type="scientific">Smallanthus sonchifolius</name>
    <dbReference type="NCBI Taxonomy" id="185202"/>
    <lineage>
        <taxon>Eukaryota</taxon>
        <taxon>Viridiplantae</taxon>
        <taxon>Streptophyta</taxon>
        <taxon>Embryophyta</taxon>
        <taxon>Tracheophyta</taxon>
        <taxon>Spermatophyta</taxon>
        <taxon>Magnoliopsida</taxon>
        <taxon>eudicotyledons</taxon>
        <taxon>Gunneridae</taxon>
        <taxon>Pentapetalae</taxon>
        <taxon>asterids</taxon>
        <taxon>campanulids</taxon>
        <taxon>Asterales</taxon>
        <taxon>Asteraceae</taxon>
        <taxon>Asteroideae</taxon>
        <taxon>Heliantheae alliance</taxon>
        <taxon>Millerieae</taxon>
        <taxon>Smallanthus</taxon>
    </lineage>
</organism>
<reference evidence="1 2" key="2">
    <citation type="journal article" date="2022" name="Mol. Ecol. Resour.">
        <title>The genomes of chicory, endive, great burdock and yacon provide insights into Asteraceae paleo-polyploidization history and plant inulin production.</title>
        <authorList>
            <person name="Fan W."/>
            <person name="Wang S."/>
            <person name="Wang H."/>
            <person name="Wang A."/>
            <person name="Jiang F."/>
            <person name="Liu H."/>
            <person name="Zhao H."/>
            <person name="Xu D."/>
            <person name="Zhang Y."/>
        </authorList>
    </citation>
    <scope>NUCLEOTIDE SEQUENCE [LARGE SCALE GENOMIC DNA]</scope>
    <source>
        <strain evidence="2">cv. Yunnan</strain>
        <tissue evidence="1">Leaves</tissue>
    </source>
</reference>
<sequence length="83" mass="9576">MFGYSLRKSTCYLLQKEEFCLLLTVSFKVGSSVFVNADKGTCNFDINIDADVKYQETLIFSMSSHQANQINNFRNLLQSIFCW</sequence>
<comment type="caution">
    <text evidence="1">The sequence shown here is derived from an EMBL/GenBank/DDBJ whole genome shotgun (WGS) entry which is preliminary data.</text>
</comment>
<dbReference type="EMBL" id="CM042021">
    <property type="protein sequence ID" value="KAI3819214.1"/>
    <property type="molecule type" value="Genomic_DNA"/>
</dbReference>
<accession>A0ACB9JG95</accession>